<proteinExistence type="predicted"/>
<feature type="transmembrane region" description="Helical" evidence="1">
    <location>
        <begin position="73"/>
        <end position="94"/>
    </location>
</feature>
<comment type="caution">
    <text evidence="2">The sequence shown here is derived from an EMBL/GenBank/DDBJ whole genome shotgun (WGS) entry which is preliminary data.</text>
</comment>
<organism evidence="2 3">
    <name type="scientific">Rhizophagus irregularis (strain DAOM 197198w)</name>
    <name type="common">Glomus intraradices</name>
    <dbReference type="NCBI Taxonomy" id="1432141"/>
    <lineage>
        <taxon>Eukaryota</taxon>
        <taxon>Fungi</taxon>
        <taxon>Fungi incertae sedis</taxon>
        <taxon>Mucoromycota</taxon>
        <taxon>Glomeromycotina</taxon>
        <taxon>Glomeromycetes</taxon>
        <taxon>Glomerales</taxon>
        <taxon>Glomeraceae</taxon>
        <taxon>Rhizophagus</taxon>
    </lineage>
</organism>
<feature type="transmembrane region" description="Helical" evidence="1">
    <location>
        <begin position="262"/>
        <end position="285"/>
    </location>
</feature>
<feature type="transmembrane region" description="Helical" evidence="1">
    <location>
        <begin position="114"/>
        <end position="134"/>
    </location>
</feature>
<feature type="transmembrane region" description="Helical" evidence="1">
    <location>
        <begin position="32"/>
        <end position="53"/>
    </location>
</feature>
<evidence type="ECO:0000313" key="3">
    <source>
        <dbReference type="Proteomes" id="UP000022910"/>
    </source>
</evidence>
<keyword evidence="1" id="KW-1133">Transmembrane helix</keyword>
<evidence type="ECO:0000313" key="2">
    <source>
        <dbReference type="EMBL" id="EXX78540.1"/>
    </source>
</evidence>
<dbReference type="OrthoDB" id="2403804at2759"/>
<protein>
    <submittedName>
        <fullName evidence="2">Uncharacterized protein</fullName>
    </submittedName>
</protein>
<evidence type="ECO:0000256" key="1">
    <source>
        <dbReference type="SAM" id="Phobius"/>
    </source>
</evidence>
<reference evidence="2 3" key="1">
    <citation type="submission" date="2014-02" db="EMBL/GenBank/DDBJ databases">
        <title>Single nucleus genome sequencing reveals high similarity among nuclei of an endomycorrhizal fungus.</title>
        <authorList>
            <person name="Lin K."/>
            <person name="Geurts R."/>
            <person name="Zhang Z."/>
            <person name="Limpens E."/>
            <person name="Saunders D.G."/>
            <person name="Mu D."/>
            <person name="Pang E."/>
            <person name="Cao H."/>
            <person name="Cha H."/>
            <person name="Lin T."/>
            <person name="Zhou Q."/>
            <person name="Shang Y."/>
            <person name="Li Y."/>
            <person name="Ivanov S."/>
            <person name="Sharma T."/>
            <person name="Velzen R.V."/>
            <person name="Ruijter N.D."/>
            <person name="Aanen D.K."/>
            <person name="Win J."/>
            <person name="Kamoun S."/>
            <person name="Bisseling T."/>
            <person name="Huang S."/>
        </authorList>
    </citation>
    <scope>NUCLEOTIDE SEQUENCE [LARGE SCALE GENOMIC DNA]</scope>
    <source>
        <strain evidence="3">DAOM197198w</strain>
    </source>
</reference>
<dbReference type="OMA" id="DEGHCLF"/>
<feature type="transmembrane region" description="Helical" evidence="1">
    <location>
        <begin position="155"/>
        <end position="182"/>
    </location>
</feature>
<keyword evidence="1" id="KW-0812">Transmembrane</keyword>
<dbReference type="Proteomes" id="UP000022910">
    <property type="component" value="Unassembled WGS sequence"/>
</dbReference>
<keyword evidence="1" id="KW-0472">Membrane</keyword>
<dbReference type="AlphaFoldDB" id="A0A015KFW8"/>
<feature type="transmembrane region" description="Helical" evidence="1">
    <location>
        <begin position="202"/>
        <end position="222"/>
    </location>
</feature>
<gene>
    <name evidence="2" type="ORF">RirG_014060</name>
</gene>
<accession>A0A015KFW8</accession>
<feature type="transmembrane region" description="Helical" evidence="1">
    <location>
        <begin position="297"/>
        <end position="319"/>
    </location>
</feature>
<name>A0A015KFW8_RHIIW</name>
<sequence>MQNNSTQDFSDEGHCLFHLHIKNCGDDVFYNVIYYVSIILAAMLAITAGGLWLKRRFYIKSSQKVAFLDGYLLWQTLHASIRIINNIIILSNLIEREYMILELLYDIPFYCDQVSVILFIIGILLAIPHSNHFPATPSSQRSFQIFIPSHNSIIWFFRIFSFLIFPSLAIFALLTGYFHSILKVRPPNEEPHLVHLETQMIRAHYIVYAISWISIAICFAYFGRKMKRFAESSIGLLMDIEMDSTKYGRLRLMRRSITRMNIVNGFLCAKYLLFAIGATIAAFQLESLFSIDWISKLAAVLVTTLPLASMILCTLLILYGDTNPEKAFDAHFSQMSHSQHTFSTWDCTMDSPNQHDKNEFSLLPPPPSYKDDNASQQYDLVQEIEHKQHNANRHSNSTTISINHPSHTQNSVTILPDIIISSPPEITVVEKSANRVIGKSKFVAAWILDQCERTSTKELPKESSS</sequence>
<keyword evidence="3" id="KW-1185">Reference proteome</keyword>
<dbReference type="HOGENOM" id="CLU_649149_0_0_1"/>
<dbReference type="EMBL" id="JEMT01009000">
    <property type="protein sequence ID" value="EXX78540.1"/>
    <property type="molecule type" value="Genomic_DNA"/>
</dbReference>